<evidence type="ECO:0000313" key="3">
    <source>
        <dbReference type="Proteomes" id="UP000184286"/>
    </source>
</evidence>
<evidence type="ECO:0000313" key="2">
    <source>
        <dbReference type="EMBL" id="OQD56142.1"/>
    </source>
</evidence>
<protein>
    <submittedName>
        <fullName evidence="2">Uncharacterized protein</fullName>
    </submittedName>
</protein>
<dbReference type="AlphaFoldDB" id="A0A1V6MUU6"/>
<feature type="region of interest" description="Disordered" evidence="1">
    <location>
        <begin position="57"/>
        <end position="82"/>
    </location>
</feature>
<accession>A0A1V6MUU6</accession>
<comment type="caution">
    <text evidence="2">The sequence shown here is derived from an EMBL/GenBank/DDBJ whole genome shotgun (WGS) entry which is preliminary data.</text>
</comment>
<dbReference type="OrthoDB" id="4303187at2"/>
<name>A0A1V6MUU6_9ACTN</name>
<proteinExistence type="predicted"/>
<reference evidence="2 3" key="2">
    <citation type="submission" date="2017-02" db="EMBL/GenBank/DDBJ databases">
        <title>Draft genome sequence of Streptomyces phaeoluteigriseus type strain DSM41896.</title>
        <authorList>
            <person name="Salih T.S."/>
            <person name="Algora Gallardo L."/>
            <person name="Melo Santos T."/>
            <person name="Filgueira Martinez S."/>
            <person name="Herron P.R."/>
        </authorList>
    </citation>
    <scope>NUCLEOTIDE SEQUENCE [LARGE SCALE GENOMIC DNA]</scope>
    <source>
        <strain evidence="2 3">DSM 41896</strain>
    </source>
</reference>
<organism evidence="2 3">
    <name type="scientific">Streptomyces phaeoluteigriseus</name>
    <dbReference type="NCBI Taxonomy" id="114686"/>
    <lineage>
        <taxon>Bacteria</taxon>
        <taxon>Bacillati</taxon>
        <taxon>Actinomycetota</taxon>
        <taxon>Actinomycetes</taxon>
        <taxon>Kitasatosporales</taxon>
        <taxon>Streptomycetaceae</taxon>
        <taxon>Streptomyces</taxon>
        <taxon>Streptomyces aurantiacus group</taxon>
    </lineage>
</organism>
<sequence>MDYGTMPDANGPPTPLDTYSWWSAVEMYDRRYTFVAAGPRSRDDWLHDVASVMRRETADPRAWRTVDPDEGEEETEDDPAHPFVVPPVDEAGAAEWRGRLTEIPRSAVGRLLVLLATLDLDVSRDPRFPAQRAEMEKHARVILTRFSGGARFFTNTRGGGASLDFSQQISSCSPISRYAWDLGLLWVSDEEVGLIWSFDPR</sequence>
<dbReference type="Proteomes" id="UP000184286">
    <property type="component" value="Unassembled WGS sequence"/>
</dbReference>
<feature type="compositionally biased region" description="Acidic residues" evidence="1">
    <location>
        <begin position="68"/>
        <end position="77"/>
    </location>
</feature>
<gene>
    <name evidence="2" type="ORF">BM536_014965</name>
</gene>
<dbReference type="EMBL" id="MPOH02000011">
    <property type="protein sequence ID" value="OQD56142.1"/>
    <property type="molecule type" value="Genomic_DNA"/>
</dbReference>
<evidence type="ECO:0000256" key="1">
    <source>
        <dbReference type="SAM" id="MobiDB-lite"/>
    </source>
</evidence>
<reference evidence="3" key="1">
    <citation type="submission" date="2016-11" db="EMBL/GenBank/DDBJ databases">
        <authorList>
            <person name="Schniete J.K."/>
            <person name="Salih T."/>
            <person name="Algora Gallardo L."/>
            <person name="Martinez Fernandez S."/>
            <person name="Herron P.R."/>
        </authorList>
    </citation>
    <scope>NUCLEOTIDE SEQUENCE [LARGE SCALE GENOMIC DNA]</scope>
    <source>
        <strain evidence="3">DSM 41896</strain>
    </source>
</reference>
<feature type="compositionally biased region" description="Basic and acidic residues" evidence="1">
    <location>
        <begin position="57"/>
        <end position="67"/>
    </location>
</feature>